<dbReference type="InterPro" id="IPR050216">
    <property type="entry name" value="LRR_domain-containing"/>
</dbReference>
<dbReference type="SUPFAM" id="SSF54236">
    <property type="entry name" value="Ubiquitin-like"/>
    <property type="match status" value="1"/>
</dbReference>
<dbReference type="SMART" id="SM00364">
    <property type="entry name" value="LRR_BAC"/>
    <property type="match status" value="5"/>
</dbReference>
<dbReference type="SUPFAM" id="SSF52058">
    <property type="entry name" value="L domain-like"/>
    <property type="match status" value="1"/>
</dbReference>
<dbReference type="InterPro" id="IPR032675">
    <property type="entry name" value="LRR_dom_sf"/>
</dbReference>
<dbReference type="Gene3D" id="3.10.20.90">
    <property type="entry name" value="Phosphatidylinositol 3-kinase Catalytic Subunit, Chain A, domain 1"/>
    <property type="match status" value="1"/>
</dbReference>
<dbReference type="GO" id="GO:0006952">
    <property type="term" value="P:defense response"/>
    <property type="evidence" value="ECO:0007669"/>
    <property type="project" value="UniProtKB-ARBA"/>
</dbReference>
<evidence type="ECO:0000313" key="6">
    <source>
        <dbReference type="Proteomes" id="UP001152484"/>
    </source>
</evidence>
<dbReference type="GO" id="GO:0005737">
    <property type="term" value="C:cytoplasm"/>
    <property type="evidence" value="ECO:0007669"/>
    <property type="project" value="TreeGrafter"/>
</dbReference>
<evidence type="ECO:0000256" key="3">
    <source>
        <dbReference type="SAM" id="MobiDB-lite"/>
    </source>
</evidence>
<dbReference type="Gene3D" id="3.80.10.10">
    <property type="entry name" value="Ribonuclease Inhibitor"/>
    <property type="match status" value="1"/>
</dbReference>
<name>A0A9P1E299_CUSEU</name>
<dbReference type="Pfam" id="PF12799">
    <property type="entry name" value="LRR_4"/>
    <property type="match status" value="1"/>
</dbReference>
<dbReference type="InterPro" id="IPR029071">
    <property type="entry name" value="Ubiquitin-like_domsf"/>
</dbReference>
<evidence type="ECO:0000313" key="5">
    <source>
        <dbReference type="EMBL" id="CAH9073312.1"/>
    </source>
</evidence>
<keyword evidence="6" id="KW-1185">Reference proteome</keyword>
<dbReference type="GO" id="GO:0051707">
    <property type="term" value="P:response to other organism"/>
    <property type="evidence" value="ECO:0007669"/>
    <property type="project" value="UniProtKB-ARBA"/>
</dbReference>
<gene>
    <name evidence="5" type="ORF">CEURO_LOCUS4765</name>
</gene>
<comment type="caution">
    <text evidence="5">The sequence shown here is derived from an EMBL/GenBank/DDBJ whole genome shotgun (WGS) entry which is preliminary data.</text>
</comment>
<dbReference type="SMART" id="SM00369">
    <property type="entry name" value="LRR_TYP"/>
    <property type="match status" value="6"/>
</dbReference>
<dbReference type="OrthoDB" id="2187496at2759"/>
<protein>
    <recommendedName>
        <fullName evidence="4">Ubiquitin-like domain-containing protein</fullName>
    </recommendedName>
</protein>
<evidence type="ECO:0000256" key="1">
    <source>
        <dbReference type="ARBA" id="ARBA00022614"/>
    </source>
</evidence>
<sequence>MEEAGGGSDLQPTTIAVNVKFAGSLIPVDISIDSTVKELKSLLQPLTNVLPRGQKLISKGKLLVDEMTLRSSEVDHGSKIMLMASQGLHQGDGPIRKETSALSTVRRQPDSVKPKRGQPEVPVEKSQVERWKVTGVLALSECNLKAIPDEVWECGRSARFLDLNSNSIKEVPARISHLSSLQKLLLNANGIEDKYLSWEGIESLKSLVVLSMNENRLTILPSNLGSLTNLKQLHIANNKLTSLPVEIGCLTELEVLKANNNRLSTIPTKICGCSSLVEVDISSNLLTELPDTLGKLKNLKGLHLRNNGLKSLPTTIFRLCNQLCTLDLHGTEITIDYLRQLDGWNEFDERRMLKHQKQLDFRVSSSGKFDEGADKN</sequence>
<dbReference type="SMART" id="SM00213">
    <property type="entry name" value="UBQ"/>
    <property type="match status" value="1"/>
</dbReference>
<dbReference type="AlphaFoldDB" id="A0A9P1E299"/>
<dbReference type="Pfam" id="PF00240">
    <property type="entry name" value="ubiquitin"/>
    <property type="match status" value="1"/>
</dbReference>
<dbReference type="PROSITE" id="PS51450">
    <property type="entry name" value="LRR"/>
    <property type="match status" value="1"/>
</dbReference>
<dbReference type="PROSITE" id="PS50053">
    <property type="entry name" value="UBIQUITIN_2"/>
    <property type="match status" value="1"/>
</dbReference>
<feature type="domain" description="Ubiquitin-like" evidence="4">
    <location>
        <begin position="15"/>
        <end position="86"/>
    </location>
</feature>
<dbReference type="PANTHER" id="PTHR48051">
    <property type="match status" value="1"/>
</dbReference>
<feature type="region of interest" description="Disordered" evidence="3">
    <location>
        <begin position="100"/>
        <end position="124"/>
    </location>
</feature>
<dbReference type="InterPro" id="IPR003591">
    <property type="entry name" value="Leu-rich_rpt_typical-subtyp"/>
</dbReference>
<reference evidence="5" key="1">
    <citation type="submission" date="2022-07" db="EMBL/GenBank/DDBJ databases">
        <authorList>
            <person name="Macas J."/>
            <person name="Novak P."/>
            <person name="Neumann P."/>
        </authorList>
    </citation>
    <scope>NUCLEOTIDE SEQUENCE</scope>
</reference>
<evidence type="ECO:0000256" key="2">
    <source>
        <dbReference type="ARBA" id="ARBA00022737"/>
    </source>
</evidence>
<proteinExistence type="predicted"/>
<dbReference type="InterPro" id="IPR000626">
    <property type="entry name" value="Ubiquitin-like_dom"/>
</dbReference>
<dbReference type="InterPro" id="IPR001611">
    <property type="entry name" value="Leu-rich_rpt"/>
</dbReference>
<evidence type="ECO:0000259" key="4">
    <source>
        <dbReference type="PROSITE" id="PS50053"/>
    </source>
</evidence>
<keyword evidence="2" id="KW-0677">Repeat</keyword>
<dbReference type="PANTHER" id="PTHR48051:SF1">
    <property type="entry name" value="RAS SUPPRESSOR PROTEIN 1"/>
    <property type="match status" value="1"/>
</dbReference>
<dbReference type="Pfam" id="PF13855">
    <property type="entry name" value="LRR_8"/>
    <property type="match status" value="1"/>
</dbReference>
<dbReference type="InterPro" id="IPR025875">
    <property type="entry name" value="Leu-rich_rpt_4"/>
</dbReference>
<dbReference type="Proteomes" id="UP001152484">
    <property type="component" value="Unassembled WGS sequence"/>
</dbReference>
<organism evidence="5 6">
    <name type="scientific">Cuscuta europaea</name>
    <name type="common">European dodder</name>
    <dbReference type="NCBI Taxonomy" id="41803"/>
    <lineage>
        <taxon>Eukaryota</taxon>
        <taxon>Viridiplantae</taxon>
        <taxon>Streptophyta</taxon>
        <taxon>Embryophyta</taxon>
        <taxon>Tracheophyta</taxon>
        <taxon>Spermatophyta</taxon>
        <taxon>Magnoliopsida</taxon>
        <taxon>eudicotyledons</taxon>
        <taxon>Gunneridae</taxon>
        <taxon>Pentapetalae</taxon>
        <taxon>asterids</taxon>
        <taxon>lamiids</taxon>
        <taxon>Solanales</taxon>
        <taxon>Convolvulaceae</taxon>
        <taxon>Cuscuteae</taxon>
        <taxon>Cuscuta</taxon>
        <taxon>Cuscuta subgen. Cuscuta</taxon>
    </lineage>
</organism>
<dbReference type="EMBL" id="CAMAPE010000008">
    <property type="protein sequence ID" value="CAH9073312.1"/>
    <property type="molecule type" value="Genomic_DNA"/>
</dbReference>
<accession>A0A9P1E299</accession>
<keyword evidence="1" id="KW-0433">Leucine-rich repeat</keyword>